<dbReference type="InterPro" id="IPR051699">
    <property type="entry name" value="Rpn/YhgA-like_nuclease"/>
</dbReference>
<sequence length="319" mass="36325">MGHHDLFFKQTFSIREHAADFVKHTLPTELAAEMDFSTLTIEKGSHVDTALAENFTDTVYTCRISGIQIKIALLFEHKSSPDNNLQFQLLRYMGNLWENSIKQKQPRIPVIPVVLYHGCKSWNPGSLSSRFDNFPVAVKPYIPDFEFVFVDLSAYSNESIKKSVFELTSLRIALLIMKNIFDQQKLEHHLVQFLEIGRAYFQEEQGLKFLEAVINYILQATEIETDKLVDSVARISEKGGEIAMTTAEKIRQKGLQEGLQKGLQKGSQQTMVSLVRNARKKGLSEELIAQIANLDITMVKRILNNESVNIPLHLLQDTE</sequence>
<dbReference type="EMBL" id="FWXY01000002">
    <property type="protein sequence ID" value="SMC43988.1"/>
    <property type="molecule type" value="Genomic_DNA"/>
</dbReference>
<dbReference type="AlphaFoldDB" id="A0A1W1Z7V0"/>
<evidence type="ECO:0000313" key="4">
    <source>
        <dbReference type="Proteomes" id="UP000192418"/>
    </source>
</evidence>
<dbReference type="GO" id="GO:0006310">
    <property type="term" value="P:DNA recombination"/>
    <property type="evidence" value="ECO:0007669"/>
    <property type="project" value="TreeGrafter"/>
</dbReference>
<evidence type="ECO:0000313" key="3">
    <source>
        <dbReference type="EMBL" id="SMC43988.1"/>
    </source>
</evidence>
<evidence type="ECO:0000259" key="2">
    <source>
        <dbReference type="Pfam" id="PF04754"/>
    </source>
</evidence>
<dbReference type="Pfam" id="PF04754">
    <property type="entry name" value="Transposase_31"/>
    <property type="match status" value="1"/>
</dbReference>
<feature type="domain" description="Transposase (putative) YhgA-like" evidence="2">
    <location>
        <begin position="3"/>
        <end position="196"/>
    </location>
</feature>
<dbReference type="PANTHER" id="PTHR34611">
    <property type="match status" value="1"/>
</dbReference>
<gene>
    <name evidence="3" type="ORF">SAMN02746065_102103</name>
</gene>
<dbReference type="PANTHER" id="PTHR34611:SF2">
    <property type="entry name" value="INACTIVE RECOMBINATION-PROMOTING NUCLEASE-LIKE PROTEIN RPNE-RELATED"/>
    <property type="match status" value="1"/>
</dbReference>
<reference evidence="3 4" key="1">
    <citation type="submission" date="2017-04" db="EMBL/GenBank/DDBJ databases">
        <authorList>
            <person name="Afonso C.L."/>
            <person name="Miller P.J."/>
            <person name="Scott M.A."/>
            <person name="Spackman E."/>
            <person name="Goraichik I."/>
            <person name="Dimitrov K.M."/>
            <person name="Suarez D.L."/>
            <person name="Swayne D.E."/>
        </authorList>
    </citation>
    <scope>NUCLEOTIDE SEQUENCE [LARGE SCALE GENOMIC DNA]</scope>
    <source>
        <strain evidence="3 4">DSM 3385</strain>
    </source>
</reference>
<dbReference type="GO" id="GO:1990238">
    <property type="term" value="F:double-stranded DNA endonuclease activity"/>
    <property type="evidence" value="ECO:0007669"/>
    <property type="project" value="TreeGrafter"/>
</dbReference>
<dbReference type="NCBIfam" id="TIGR01784">
    <property type="entry name" value="T_den_put_tspse"/>
    <property type="match status" value="1"/>
</dbReference>
<dbReference type="STRING" id="1121400.SAMN02746065_102103"/>
<organism evidence="3 4">
    <name type="scientific">Desulfocicer vacuolatum DSM 3385</name>
    <dbReference type="NCBI Taxonomy" id="1121400"/>
    <lineage>
        <taxon>Bacteria</taxon>
        <taxon>Pseudomonadati</taxon>
        <taxon>Thermodesulfobacteriota</taxon>
        <taxon>Desulfobacteria</taxon>
        <taxon>Desulfobacterales</taxon>
        <taxon>Desulfobacteraceae</taxon>
        <taxon>Desulfocicer</taxon>
    </lineage>
</organism>
<accession>A0A1W1Z7V0</accession>
<proteinExistence type="inferred from homology"/>
<keyword evidence="4" id="KW-1185">Reference proteome</keyword>
<dbReference type="InterPro" id="IPR010106">
    <property type="entry name" value="RpnA"/>
</dbReference>
<comment type="similarity">
    <text evidence="1">Belongs to the Rpn/YhgA-like nuclease family.</text>
</comment>
<dbReference type="InterPro" id="IPR006842">
    <property type="entry name" value="Transposase_31"/>
</dbReference>
<evidence type="ECO:0000256" key="1">
    <source>
        <dbReference type="ARBA" id="ARBA00009787"/>
    </source>
</evidence>
<protein>
    <recommendedName>
        <fullName evidence="2">Transposase (putative) YhgA-like domain-containing protein</fullName>
    </recommendedName>
</protein>
<name>A0A1W1Z7V0_9BACT</name>
<dbReference type="Proteomes" id="UP000192418">
    <property type="component" value="Unassembled WGS sequence"/>
</dbReference>
<dbReference type="RefSeq" id="WP_084066778.1">
    <property type="nucleotide sequence ID" value="NZ_FWXY01000002.1"/>
</dbReference>
<dbReference type="OrthoDB" id="9813385at2"/>